<evidence type="ECO:0000313" key="2">
    <source>
        <dbReference type="EMBL" id="PPK62804.1"/>
    </source>
</evidence>
<gene>
    <name evidence="2" type="ORF">B0F89_1012</name>
</gene>
<name>A0AB36ZY21_9BACT</name>
<comment type="caution">
    <text evidence="2">The sequence shown here is derived from an EMBL/GenBank/DDBJ whole genome shotgun (WGS) entry which is preliminary data.</text>
</comment>
<proteinExistence type="predicted"/>
<sequence>MSENSENVLKLILQKLESHEELLVLLIPDFKTKKGVANFFGVCEKTLDNWKESGKFQEGVEYFINEKGRVEYIPQGLYEHKKNRQNKQTSNKEPKSEKQKIYHPSVMNIVKGLKVG</sequence>
<accession>A0AB36ZY21</accession>
<dbReference type="AlphaFoldDB" id="A0AB36ZY21"/>
<organism evidence="2 3">
    <name type="scientific">Malaciobacter marinus</name>
    <dbReference type="NCBI Taxonomy" id="505249"/>
    <lineage>
        <taxon>Bacteria</taxon>
        <taxon>Pseudomonadati</taxon>
        <taxon>Campylobacterota</taxon>
        <taxon>Epsilonproteobacteria</taxon>
        <taxon>Campylobacterales</taxon>
        <taxon>Arcobacteraceae</taxon>
        <taxon>Malaciobacter</taxon>
    </lineage>
</organism>
<protein>
    <recommendedName>
        <fullName evidence="4">Helix-turn-helix domain-containing protein</fullName>
    </recommendedName>
</protein>
<evidence type="ECO:0000256" key="1">
    <source>
        <dbReference type="SAM" id="MobiDB-lite"/>
    </source>
</evidence>
<feature type="compositionally biased region" description="Basic and acidic residues" evidence="1">
    <location>
        <begin position="90"/>
        <end position="100"/>
    </location>
</feature>
<dbReference type="RefSeq" id="WP_104411515.1">
    <property type="nucleotide sequence ID" value="NZ_PTIW01000001.1"/>
</dbReference>
<reference evidence="2 3" key="1">
    <citation type="submission" date="2018-02" db="EMBL/GenBank/DDBJ databases">
        <title>Subsurface microbial communities from deep shales in Ohio and West Virginia, USA.</title>
        <authorList>
            <person name="Wrighton K."/>
        </authorList>
    </citation>
    <scope>NUCLEOTIDE SEQUENCE [LARGE SCALE GENOMIC DNA]</scope>
    <source>
        <strain evidence="2 3">MARC-MIP3H16</strain>
    </source>
</reference>
<evidence type="ECO:0008006" key="4">
    <source>
        <dbReference type="Google" id="ProtNLM"/>
    </source>
</evidence>
<feature type="region of interest" description="Disordered" evidence="1">
    <location>
        <begin position="77"/>
        <end position="102"/>
    </location>
</feature>
<evidence type="ECO:0000313" key="3">
    <source>
        <dbReference type="Proteomes" id="UP000239861"/>
    </source>
</evidence>
<dbReference type="EMBL" id="PTIW01000001">
    <property type="protein sequence ID" value="PPK62804.1"/>
    <property type="molecule type" value="Genomic_DNA"/>
</dbReference>
<dbReference type="Proteomes" id="UP000239861">
    <property type="component" value="Unassembled WGS sequence"/>
</dbReference>